<proteinExistence type="predicted"/>
<dbReference type="AlphaFoldDB" id="A0AAD0YJK1"/>
<dbReference type="KEGG" id="cnk:EG343_03425"/>
<keyword evidence="2" id="KW-1185">Reference proteome</keyword>
<gene>
    <name evidence="1" type="ORF">EG343_03425</name>
</gene>
<protein>
    <submittedName>
        <fullName evidence="1">Uncharacterized protein</fullName>
    </submittedName>
</protein>
<dbReference type="Proteomes" id="UP000278288">
    <property type="component" value="Chromosome"/>
</dbReference>
<reference evidence="1 2" key="1">
    <citation type="submission" date="2018-11" db="EMBL/GenBank/DDBJ databases">
        <title>Proposal to divide the Flavobacteriaceae and reorganize its genera based on Amino Acid Identity values calculated from whole genome sequences.</title>
        <authorList>
            <person name="Nicholson A.C."/>
            <person name="Gulvik C.A."/>
            <person name="Whitney A.M."/>
            <person name="Humrighouse B.W."/>
            <person name="Bell M."/>
            <person name="Holmes B."/>
            <person name="Steigerwalt A.G."/>
            <person name="Villarma A."/>
            <person name="Sheth M."/>
            <person name="Batra D."/>
            <person name="Pryor J."/>
            <person name="Bernardet J.-F."/>
            <person name="Hugo C."/>
            <person name="Kampfer P."/>
            <person name="Newman J."/>
            <person name="McQuiston J.R."/>
        </authorList>
    </citation>
    <scope>NUCLEOTIDE SEQUENCE [LARGE SCALE GENOMIC DNA]</scope>
    <source>
        <strain evidence="1 2">G0041</strain>
    </source>
</reference>
<accession>A0AAD0YJK1</accession>
<organism evidence="1 2">
    <name type="scientific">Chryseobacterium nakagawai</name>
    <dbReference type="NCBI Taxonomy" id="1241982"/>
    <lineage>
        <taxon>Bacteria</taxon>
        <taxon>Pseudomonadati</taxon>
        <taxon>Bacteroidota</taxon>
        <taxon>Flavobacteriia</taxon>
        <taxon>Flavobacteriales</taxon>
        <taxon>Weeksellaceae</taxon>
        <taxon>Chryseobacterium group</taxon>
        <taxon>Chryseobacterium</taxon>
    </lineage>
</organism>
<evidence type="ECO:0000313" key="1">
    <source>
        <dbReference type="EMBL" id="AZA89743.1"/>
    </source>
</evidence>
<dbReference type="EMBL" id="CP033923">
    <property type="protein sequence ID" value="AZA89743.1"/>
    <property type="molecule type" value="Genomic_DNA"/>
</dbReference>
<name>A0AAD0YJK1_CHRNA</name>
<sequence>MLYFGDYGTNHAKMIPLRFLIYLKPTQTNIYHIDFLYFKLIIYSYSKIKRHKIFEIFLIKRCLTLLCIQALKLIHLFCTKVQIKK</sequence>
<evidence type="ECO:0000313" key="2">
    <source>
        <dbReference type="Proteomes" id="UP000278288"/>
    </source>
</evidence>